<dbReference type="InterPro" id="IPR036928">
    <property type="entry name" value="AS_sf"/>
</dbReference>
<evidence type="ECO:0000256" key="1">
    <source>
        <dbReference type="SAM" id="SignalP"/>
    </source>
</evidence>
<dbReference type="InterPro" id="IPR058329">
    <property type="entry name" value="Arp1_N"/>
</dbReference>
<accession>A0A6A5YQZ8</accession>
<dbReference type="AlphaFoldDB" id="A0A6A5YQZ8"/>
<dbReference type="Proteomes" id="UP000799770">
    <property type="component" value="Unassembled WGS sequence"/>
</dbReference>
<evidence type="ECO:0000313" key="4">
    <source>
        <dbReference type="EMBL" id="KAF2108478.1"/>
    </source>
</evidence>
<organism evidence="4 5">
    <name type="scientific">Lophiotrema nucula</name>
    <dbReference type="NCBI Taxonomy" id="690887"/>
    <lineage>
        <taxon>Eukaryota</taxon>
        <taxon>Fungi</taxon>
        <taxon>Dikarya</taxon>
        <taxon>Ascomycota</taxon>
        <taxon>Pezizomycotina</taxon>
        <taxon>Dothideomycetes</taxon>
        <taxon>Pleosporomycetidae</taxon>
        <taxon>Pleosporales</taxon>
        <taxon>Lophiotremataceae</taxon>
        <taxon>Lophiotrema</taxon>
    </lineage>
</organism>
<dbReference type="SUPFAM" id="SSF75304">
    <property type="entry name" value="Amidase signature (AS) enzymes"/>
    <property type="match status" value="1"/>
</dbReference>
<keyword evidence="1" id="KW-0732">Signal</keyword>
<dbReference type="PANTHER" id="PTHR46310">
    <property type="entry name" value="AMIDASE 1"/>
    <property type="match status" value="1"/>
</dbReference>
<gene>
    <name evidence="4" type="ORF">BDV96DRAFT_530767</name>
</gene>
<protein>
    <submittedName>
        <fullName evidence="4">Amidase signature domain-containing protein</fullName>
    </submittedName>
</protein>
<reference evidence="4" key="1">
    <citation type="journal article" date="2020" name="Stud. Mycol.">
        <title>101 Dothideomycetes genomes: a test case for predicting lifestyles and emergence of pathogens.</title>
        <authorList>
            <person name="Haridas S."/>
            <person name="Albert R."/>
            <person name="Binder M."/>
            <person name="Bloem J."/>
            <person name="Labutti K."/>
            <person name="Salamov A."/>
            <person name="Andreopoulos B."/>
            <person name="Baker S."/>
            <person name="Barry K."/>
            <person name="Bills G."/>
            <person name="Bluhm B."/>
            <person name="Cannon C."/>
            <person name="Castanera R."/>
            <person name="Culley D."/>
            <person name="Daum C."/>
            <person name="Ezra D."/>
            <person name="Gonzalez J."/>
            <person name="Henrissat B."/>
            <person name="Kuo A."/>
            <person name="Liang C."/>
            <person name="Lipzen A."/>
            <person name="Lutzoni F."/>
            <person name="Magnuson J."/>
            <person name="Mondo S."/>
            <person name="Nolan M."/>
            <person name="Ohm R."/>
            <person name="Pangilinan J."/>
            <person name="Park H.-J."/>
            <person name="Ramirez L."/>
            <person name="Alfaro M."/>
            <person name="Sun H."/>
            <person name="Tritt A."/>
            <person name="Yoshinaga Y."/>
            <person name="Zwiers L.-H."/>
            <person name="Turgeon B."/>
            <person name="Goodwin S."/>
            <person name="Spatafora J."/>
            <person name="Crous P."/>
            <person name="Grigoriev I."/>
        </authorList>
    </citation>
    <scope>NUCLEOTIDE SEQUENCE</scope>
    <source>
        <strain evidence="4">CBS 627.86</strain>
    </source>
</reference>
<name>A0A6A5YQZ8_9PLEO</name>
<feature type="chain" id="PRO_5025369872" evidence="1">
    <location>
        <begin position="30"/>
        <end position="655"/>
    </location>
</feature>
<dbReference type="OrthoDB" id="5423360at2759"/>
<feature type="signal peptide" evidence="1">
    <location>
        <begin position="1"/>
        <end position="29"/>
    </location>
</feature>
<evidence type="ECO:0000313" key="5">
    <source>
        <dbReference type="Proteomes" id="UP000799770"/>
    </source>
</evidence>
<dbReference type="Gene3D" id="3.90.1300.10">
    <property type="entry name" value="Amidase signature (AS) domain"/>
    <property type="match status" value="1"/>
</dbReference>
<feature type="domain" description="Amidase" evidence="2">
    <location>
        <begin position="218"/>
        <end position="612"/>
    </location>
</feature>
<sequence length="655" mass="73682">MRLNLFPTAIAKLVFMFISMPSFAPCIEGNTPFDLESTLPREFRLEGSDAHFVALWPWSFNHSNLSEPSLLTVFHYDENGPVSLIWIKGMIEYYNQVDDVWQDAFLKTVLISHPRPLTLEISDDARQYLAQKGTKHIATRLVHEREHPILPGPYAFSGHGLHMVWKLYEDTHDTFLHTLIQDSNGNLIKLRTAGTVPQTLTVAVPSRIQHVPNNASLTNKPLEGMRIAVKDNFQIKDVRMSACNRAYYELYPPAPETAACVQRLVDAGAVIVGTTKLASFAATEEPIECIDWQAPWNPRADGHQSPAGSSSGSGAAIAAYEWLDIAMGSDTSGSGRRPGHWNGCFAMRPTHGMLSHEGFLVSFPRFDTPTFFGRDLDKCKHFAKSWYGMNLPESTDKPFAIVYALDYMNLIGNKEQMKVIDAYVADLETSLGIRHQRLSFNEVWVTNPPVEANGASLQEYMKDVSRNSFFYEDYHNFDKFREDYRMEFDKEPYVSPPVRWQWELSSHITAEANVEALKRLEVYKKWFMEAIMKPEERTTLILIPIEEISPRYRDDATSRFNPVGVPNLFLSPILGAPELTIPIGEYPFESKCSGNIEKLPIAISMIAAPGEDLILFDIASDCLKKAGRPTQVLAGKKLFPSTTGSNGGSVMIQSK</sequence>
<dbReference type="Pfam" id="PF01425">
    <property type="entry name" value="Amidase"/>
    <property type="match status" value="1"/>
</dbReference>
<keyword evidence="5" id="KW-1185">Reference proteome</keyword>
<evidence type="ECO:0000259" key="2">
    <source>
        <dbReference type="Pfam" id="PF01425"/>
    </source>
</evidence>
<dbReference type="InterPro" id="IPR023631">
    <property type="entry name" value="Amidase_dom"/>
</dbReference>
<dbReference type="PANTHER" id="PTHR46310:SF7">
    <property type="entry name" value="AMIDASE 1"/>
    <property type="match status" value="1"/>
</dbReference>
<dbReference type="Pfam" id="PF26053">
    <property type="entry name" value="DUF8016"/>
    <property type="match status" value="1"/>
</dbReference>
<proteinExistence type="predicted"/>
<feature type="domain" description="Scytalone dehydratase-like protein Arp1 N-terminal" evidence="3">
    <location>
        <begin position="71"/>
        <end position="140"/>
    </location>
</feature>
<dbReference type="EMBL" id="ML977347">
    <property type="protein sequence ID" value="KAF2108478.1"/>
    <property type="molecule type" value="Genomic_DNA"/>
</dbReference>
<evidence type="ECO:0000259" key="3">
    <source>
        <dbReference type="Pfam" id="PF26053"/>
    </source>
</evidence>